<dbReference type="PANTHER" id="PTHR30448">
    <property type="entry name" value="RNASE ADAPTER PROTEIN RAPZ"/>
    <property type="match status" value="1"/>
</dbReference>
<gene>
    <name evidence="8" type="primary">rapZ</name>
    <name evidence="8" type="ORF">EUV02_10070</name>
</gene>
<dbReference type="InterPro" id="IPR011104">
    <property type="entry name" value="Hpr_kin/Pase_C"/>
</dbReference>
<evidence type="ECO:0000259" key="6">
    <source>
        <dbReference type="Pfam" id="PF07475"/>
    </source>
</evidence>
<name>A0A4Y9EP59_9SPHN</name>
<feature type="domain" description="HPr kinase/phosphorylase C-terminal" evidence="6">
    <location>
        <begin position="3"/>
        <end position="78"/>
    </location>
</feature>
<dbReference type="PANTHER" id="PTHR30448:SF0">
    <property type="entry name" value="RNASE ADAPTER PROTEIN RAPZ"/>
    <property type="match status" value="1"/>
</dbReference>
<evidence type="ECO:0000256" key="3">
    <source>
        <dbReference type="ARBA" id="ARBA00023134"/>
    </source>
</evidence>
<reference evidence="8 9" key="1">
    <citation type="submission" date="2019-02" db="EMBL/GenBank/DDBJ databases">
        <title>Polymorphobacter sp. isolated from the lake at the Tibet of China.</title>
        <authorList>
            <person name="Li A."/>
        </authorList>
    </citation>
    <scope>NUCLEOTIDE SEQUENCE [LARGE SCALE GENOMIC DNA]</scope>
    <source>
        <strain evidence="8 9">DJ1R-1</strain>
    </source>
</reference>
<feature type="domain" description="RapZ C-terminal" evidence="7">
    <location>
        <begin position="327"/>
        <end position="445"/>
    </location>
</feature>
<evidence type="ECO:0000259" key="7">
    <source>
        <dbReference type="Pfam" id="PF22740"/>
    </source>
</evidence>
<feature type="binding site" evidence="4">
    <location>
        <begin position="172"/>
        <end position="179"/>
    </location>
    <ligand>
        <name>ATP</name>
        <dbReference type="ChEBI" id="CHEBI:30616"/>
    </ligand>
</feature>
<dbReference type="Proteomes" id="UP000297737">
    <property type="component" value="Unassembled WGS sequence"/>
</dbReference>
<protein>
    <submittedName>
        <fullName evidence="8">RNase adapter RapZ</fullName>
    </submittedName>
</protein>
<dbReference type="InterPro" id="IPR005337">
    <property type="entry name" value="RapZ-like"/>
</dbReference>
<dbReference type="OrthoDB" id="9784461at2"/>
<dbReference type="InterPro" id="IPR053931">
    <property type="entry name" value="RapZ_C"/>
</dbReference>
<dbReference type="Pfam" id="PF22740">
    <property type="entry name" value="PapZ_C"/>
    <property type="match status" value="1"/>
</dbReference>
<dbReference type="InterPro" id="IPR053930">
    <property type="entry name" value="RapZ-like_N"/>
</dbReference>
<dbReference type="CDD" id="cd01918">
    <property type="entry name" value="HprK_C"/>
    <property type="match status" value="1"/>
</dbReference>
<dbReference type="Gene3D" id="3.40.50.300">
    <property type="entry name" value="P-loop containing nucleotide triphosphate hydrolases"/>
    <property type="match status" value="1"/>
</dbReference>
<dbReference type="GO" id="GO:0000155">
    <property type="term" value="F:phosphorelay sensor kinase activity"/>
    <property type="evidence" value="ECO:0007669"/>
    <property type="project" value="InterPro"/>
</dbReference>
<feature type="domain" description="RapZ-like N-terminal" evidence="5">
    <location>
        <begin position="167"/>
        <end position="318"/>
    </location>
</feature>
<dbReference type="GO" id="GO:0005524">
    <property type="term" value="F:ATP binding"/>
    <property type="evidence" value="ECO:0007669"/>
    <property type="project" value="UniProtKB-UniRule"/>
</dbReference>
<dbReference type="Pfam" id="PF07475">
    <property type="entry name" value="Hpr_kinase_C"/>
    <property type="match status" value="1"/>
</dbReference>
<dbReference type="EMBL" id="SIHO01000002">
    <property type="protein sequence ID" value="TFU03500.1"/>
    <property type="molecule type" value="Genomic_DNA"/>
</dbReference>
<dbReference type="GO" id="GO:0005525">
    <property type="term" value="F:GTP binding"/>
    <property type="evidence" value="ECO:0007669"/>
    <property type="project" value="UniProtKB-UniRule"/>
</dbReference>
<evidence type="ECO:0000313" key="9">
    <source>
        <dbReference type="Proteomes" id="UP000297737"/>
    </source>
</evidence>
<comment type="caution">
    <text evidence="8">The sequence shown here is derived from an EMBL/GenBank/DDBJ whole genome shotgun (WGS) entry which is preliminary data.</text>
</comment>
<dbReference type="SUPFAM" id="SSF52540">
    <property type="entry name" value="P-loop containing nucleoside triphosphate hydrolases"/>
    <property type="match status" value="1"/>
</dbReference>
<proteinExistence type="inferred from homology"/>
<evidence type="ECO:0000256" key="2">
    <source>
        <dbReference type="ARBA" id="ARBA00022840"/>
    </source>
</evidence>
<evidence type="ECO:0000256" key="1">
    <source>
        <dbReference type="ARBA" id="ARBA00022741"/>
    </source>
</evidence>
<sequence>MTLLHATAVSIDGQAVLLIGPPGSGKSDLALRLIDRGALLIADDQVALTEIDGVLHASAPAAIAGLIEVRGLGIAAVAHGAAPVAMAFDLAARPERLPDPVAHGVAGVTLPLLALDPFELSAPLKVEAALRRFGPPLGASLGIAPALAVEVPAMPDETPPSPLAGRVLLVTGMSGAGKSTALKALEDMGYEAVDNLPLGLLDRLLEPHEGAQSDRPLAFGIDSRTRGFDADTIVERLRALRHDGTDVQMLFLDCTGGELTKRFSETRRRHPLALDRPAADGIAREREMLAPLRRWADVVIDTTDYETPGLRRALADRFGRPGVQALTLTIMSFGFARGLPRDADLVFDMRFLANPHWEPALRPLTGEDKAVGDYVAADPAFEPAFERIADLLLTLLPGYGREGKAYLTVAFGCTGGRHRSVYVARTMAARLAAAGYDATVVHRDRHGDVDSDAALVQV</sequence>
<keyword evidence="3 4" id="KW-0342">GTP-binding</keyword>
<keyword evidence="2 4" id="KW-0067">ATP-binding</keyword>
<dbReference type="NCBIfam" id="NF003828">
    <property type="entry name" value="PRK05416.1"/>
    <property type="match status" value="1"/>
</dbReference>
<evidence type="ECO:0000256" key="4">
    <source>
        <dbReference type="HAMAP-Rule" id="MF_00636"/>
    </source>
</evidence>
<evidence type="ECO:0000313" key="8">
    <source>
        <dbReference type="EMBL" id="TFU03500.1"/>
    </source>
</evidence>
<evidence type="ECO:0000259" key="5">
    <source>
        <dbReference type="Pfam" id="PF03668"/>
    </source>
</evidence>
<dbReference type="AlphaFoldDB" id="A0A4Y9EP59"/>
<dbReference type="SUPFAM" id="SSF53795">
    <property type="entry name" value="PEP carboxykinase-like"/>
    <property type="match status" value="1"/>
</dbReference>
<feature type="binding site" evidence="4">
    <location>
        <begin position="222"/>
        <end position="225"/>
    </location>
    <ligand>
        <name>GTP</name>
        <dbReference type="ChEBI" id="CHEBI:37565"/>
    </ligand>
</feature>
<accession>A0A4Y9EP59</accession>
<organism evidence="8 9">
    <name type="scientific">Glacieibacterium arshaanense</name>
    <dbReference type="NCBI Taxonomy" id="2511025"/>
    <lineage>
        <taxon>Bacteria</taxon>
        <taxon>Pseudomonadati</taxon>
        <taxon>Pseudomonadota</taxon>
        <taxon>Alphaproteobacteria</taxon>
        <taxon>Sphingomonadales</taxon>
        <taxon>Sphingosinicellaceae</taxon>
        <taxon>Glacieibacterium</taxon>
    </lineage>
</organism>
<dbReference type="Pfam" id="PF03668">
    <property type="entry name" value="RapZ-like_N"/>
    <property type="match status" value="1"/>
</dbReference>
<dbReference type="GO" id="GO:0006109">
    <property type="term" value="P:regulation of carbohydrate metabolic process"/>
    <property type="evidence" value="ECO:0007669"/>
    <property type="project" value="InterPro"/>
</dbReference>
<dbReference type="InterPro" id="IPR027417">
    <property type="entry name" value="P-loop_NTPase"/>
</dbReference>
<keyword evidence="9" id="KW-1185">Reference proteome</keyword>
<keyword evidence="1 4" id="KW-0547">Nucleotide-binding</keyword>
<dbReference type="HAMAP" id="MF_00636">
    <property type="entry name" value="RapZ_like"/>
    <property type="match status" value="1"/>
</dbReference>